<dbReference type="Proteomes" id="UP000654075">
    <property type="component" value="Unassembled WGS sequence"/>
</dbReference>
<proteinExistence type="predicted"/>
<evidence type="ECO:0000313" key="3">
    <source>
        <dbReference type="Proteomes" id="UP000654075"/>
    </source>
</evidence>
<evidence type="ECO:0000313" key="2">
    <source>
        <dbReference type="EMBL" id="CAE8636745.1"/>
    </source>
</evidence>
<gene>
    <name evidence="2" type="ORF">PGLA1383_LOCUS52152</name>
</gene>
<feature type="non-terminal residue" evidence="2">
    <location>
        <position position="1"/>
    </location>
</feature>
<comment type="caution">
    <text evidence="2">The sequence shown here is derived from an EMBL/GenBank/DDBJ whole genome shotgun (WGS) entry which is preliminary data.</text>
</comment>
<keyword evidence="3" id="KW-1185">Reference proteome</keyword>
<dbReference type="EMBL" id="CAJNNV010031543">
    <property type="protein sequence ID" value="CAE8636745.1"/>
    <property type="molecule type" value="Genomic_DNA"/>
</dbReference>
<organism evidence="2 3">
    <name type="scientific">Polarella glacialis</name>
    <name type="common">Dinoflagellate</name>
    <dbReference type="NCBI Taxonomy" id="89957"/>
    <lineage>
        <taxon>Eukaryota</taxon>
        <taxon>Sar</taxon>
        <taxon>Alveolata</taxon>
        <taxon>Dinophyceae</taxon>
        <taxon>Suessiales</taxon>
        <taxon>Suessiaceae</taxon>
        <taxon>Polarella</taxon>
    </lineage>
</organism>
<sequence length="114" mass="12581">VDQQKLRAHNAKATALRENLRDAGLRARDSVAGQLERWAGKSDAVLVRDAVTGWARLALLGSIEAQSAKLKQAAAEAELRQRQQLEAQQAFRQKAIQQQLVSIRTQQAELLAQS</sequence>
<protein>
    <submittedName>
        <fullName evidence="2">Uncharacterized protein</fullName>
    </submittedName>
</protein>
<accession>A0A813HGL6</accession>
<dbReference type="AlphaFoldDB" id="A0A813HGL6"/>
<feature type="non-terminal residue" evidence="2">
    <location>
        <position position="114"/>
    </location>
</feature>
<feature type="coiled-coil region" evidence="1">
    <location>
        <begin position="60"/>
        <end position="88"/>
    </location>
</feature>
<name>A0A813HGL6_POLGL</name>
<keyword evidence="1" id="KW-0175">Coiled coil</keyword>
<evidence type="ECO:0000256" key="1">
    <source>
        <dbReference type="SAM" id="Coils"/>
    </source>
</evidence>
<reference evidence="2" key="1">
    <citation type="submission" date="2021-02" db="EMBL/GenBank/DDBJ databases">
        <authorList>
            <person name="Dougan E. K."/>
            <person name="Rhodes N."/>
            <person name="Thang M."/>
            <person name="Chan C."/>
        </authorList>
    </citation>
    <scope>NUCLEOTIDE SEQUENCE</scope>
</reference>